<dbReference type="Proteomes" id="UP000077857">
    <property type="component" value="Unassembled WGS sequence"/>
</dbReference>
<protein>
    <recommendedName>
        <fullName evidence="1">RRXRR domain-containing protein</fullName>
    </recommendedName>
</protein>
<dbReference type="RefSeq" id="WP_064039107.1">
    <property type="nucleotide sequence ID" value="NZ_LUUJ01000022.1"/>
</dbReference>
<evidence type="ECO:0000313" key="2">
    <source>
        <dbReference type="EMBL" id="OAI20589.1"/>
    </source>
</evidence>
<organism evidence="2 3">
    <name type="scientific">Methylomonas koyamae</name>
    <dbReference type="NCBI Taxonomy" id="702114"/>
    <lineage>
        <taxon>Bacteria</taxon>
        <taxon>Pseudomonadati</taxon>
        <taxon>Pseudomonadota</taxon>
        <taxon>Gammaproteobacteria</taxon>
        <taxon>Methylococcales</taxon>
        <taxon>Methylococcaceae</taxon>
        <taxon>Methylomonas</taxon>
    </lineage>
</organism>
<evidence type="ECO:0000259" key="1">
    <source>
        <dbReference type="Pfam" id="PF14239"/>
    </source>
</evidence>
<accession>A0A177NTN4</accession>
<dbReference type="Pfam" id="PF14239">
    <property type="entry name" value="RRXRR"/>
    <property type="match status" value="1"/>
</dbReference>
<reference evidence="2 3" key="1">
    <citation type="submission" date="2016-03" db="EMBL/GenBank/DDBJ databases">
        <authorList>
            <person name="Ploux O."/>
        </authorList>
    </citation>
    <scope>NUCLEOTIDE SEQUENCE [LARGE SCALE GENOMIC DNA]</scope>
    <source>
        <strain evidence="2 3">R-45378</strain>
    </source>
</reference>
<evidence type="ECO:0000313" key="3">
    <source>
        <dbReference type="Proteomes" id="UP000077857"/>
    </source>
</evidence>
<dbReference type="OrthoDB" id="9802901at2"/>
<sequence length="99" mass="11246">MTGSTIDTEIAAGNRRPGALAKDKRTVRVQDAIGQPINPCHPARARQLKRNHRVSLVCRQPYTIRLDPECPVEDLLLFEEDFLLWPPRNVPVPISCSRY</sequence>
<comment type="caution">
    <text evidence="2">The sequence shown here is derived from an EMBL/GenBank/DDBJ whole genome shotgun (WGS) entry which is preliminary data.</text>
</comment>
<dbReference type="AlphaFoldDB" id="A0A177NTN4"/>
<dbReference type="EMBL" id="LUUJ01000022">
    <property type="protein sequence ID" value="OAI20589.1"/>
    <property type="molecule type" value="Genomic_DNA"/>
</dbReference>
<name>A0A177NTN4_9GAMM</name>
<gene>
    <name evidence="2" type="ORF">A1507_04980</name>
</gene>
<proteinExistence type="predicted"/>
<dbReference type="InterPro" id="IPR025938">
    <property type="entry name" value="RRXRR_dom"/>
</dbReference>
<feature type="domain" description="RRXRR" evidence="1">
    <location>
        <begin position="28"/>
        <end position="71"/>
    </location>
</feature>